<evidence type="ECO:0000313" key="4">
    <source>
        <dbReference type="EMBL" id="MBS9524559.1"/>
    </source>
</evidence>
<dbReference type="PANTHER" id="PTHR11527">
    <property type="entry name" value="HEAT-SHOCK PROTEIN 20 FAMILY MEMBER"/>
    <property type="match status" value="1"/>
</dbReference>
<gene>
    <name evidence="4" type="ORF">KI659_11080</name>
</gene>
<dbReference type="InterPro" id="IPR008978">
    <property type="entry name" value="HSP20-like_chaperone"/>
</dbReference>
<feature type="domain" description="SHSP" evidence="3">
    <location>
        <begin position="20"/>
        <end position="134"/>
    </location>
</feature>
<sequence length="134" mass="15539">MVQDFFGSENPFTWEDKFWNIDQNIEVPSTNVLEDEQNFKLEIAAPGFEKGDFKIDIDEGVLTISAEKEHSSDETNDKYRKKEFSYSSISRSFRLPETVEQERIDAKYDNGILKVNLPKKEPSAPKNTKRIEIS</sequence>
<comment type="similarity">
    <text evidence="1 2">Belongs to the small heat shock protein (HSP20) family.</text>
</comment>
<dbReference type="Pfam" id="PF00011">
    <property type="entry name" value="HSP20"/>
    <property type="match status" value="1"/>
</dbReference>
<dbReference type="InterPro" id="IPR031107">
    <property type="entry name" value="Small_HSP"/>
</dbReference>
<reference evidence="4 5" key="1">
    <citation type="submission" date="2021-05" db="EMBL/GenBank/DDBJ databases">
        <authorList>
            <person name="Zhang Z.D."/>
            <person name="Osman G."/>
        </authorList>
    </citation>
    <scope>NUCLEOTIDE SEQUENCE [LARGE SCALE GENOMIC DNA]</scope>
    <source>
        <strain evidence="4 5">KCTC 32217</strain>
    </source>
</reference>
<dbReference type="Gene3D" id="2.60.40.790">
    <property type="match status" value="1"/>
</dbReference>
<dbReference type="EMBL" id="JAHCMY010000005">
    <property type="protein sequence ID" value="MBS9524559.1"/>
    <property type="molecule type" value="Genomic_DNA"/>
</dbReference>
<proteinExistence type="inferred from homology"/>
<dbReference type="InterPro" id="IPR002068">
    <property type="entry name" value="A-crystallin/Hsp20_dom"/>
</dbReference>
<dbReference type="Proteomes" id="UP001319104">
    <property type="component" value="Unassembled WGS sequence"/>
</dbReference>
<dbReference type="PROSITE" id="PS01031">
    <property type="entry name" value="SHSP"/>
    <property type="match status" value="1"/>
</dbReference>
<dbReference type="AlphaFoldDB" id="A0AAP2CIY7"/>
<dbReference type="SUPFAM" id="SSF49764">
    <property type="entry name" value="HSP20-like chaperones"/>
    <property type="match status" value="1"/>
</dbReference>
<evidence type="ECO:0000313" key="5">
    <source>
        <dbReference type="Proteomes" id="UP001319104"/>
    </source>
</evidence>
<protein>
    <submittedName>
        <fullName evidence="4">Hsp20/alpha crystallin family protein</fullName>
    </submittedName>
</protein>
<evidence type="ECO:0000259" key="3">
    <source>
        <dbReference type="PROSITE" id="PS01031"/>
    </source>
</evidence>
<dbReference type="CDD" id="cd06464">
    <property type="entry name" value="ACD_sHsps-like"/>
    <property type="match status" value="1"/>
</dbReference>
<organism evidence="4 5">
    <name type="scientific">Litoribacter ruber</name>
    <dbReference type="NCBI Taxonomy" id="702568"/>
    <lineage>
        <taxon>Bacteria</taxon>
        <taxon>Pseudomonadati</taxon>
        <taxon>Bacteroidota</taxon>
        <taxon>Cytophagia</taxon>
        <taxon>Cytophagales</taxon>
        <taxon>Cyclobacteriaceae</taxon>
        <taxon>Litoribacter</taxon>
    </lineage>
</organism>
<accession>A0AAP2CIY7</accession>
<keyword evidence="5" id="KW-1185">Reference proteome</keyword>
<name>A0AAP2CIY7_9BACT</name>
<evidence type="ECO:0000256" key="2">
    <source>
        <dbReference type="RuleBase" id="RU003616"/>
    </source>
</evidence>
<evidence type="ECO:0000256" key="1">
    <source>
        <dbReference type="PROSITE-ProRule" id="PRU00285"/>
    </source>
</evidence>
<comment type="caution">
    <text evidence="4">The sequence shown here is derived from an EMBL/GenBank/DDBJ whole genome shotgun (WGS) entry which is preliminary data.</text>
</comment>